<dbReference type="Proteomes" id="UP000318693">
    <property type="component" value="Unassembled WGS sequence"/>
</dbReference>
<dbReference type="GO" id="GO:0005829">
    <property type="term" value="C:cytosol"/>
    <property type="evidence" value="ECO:0007669"/>
    <property type="project" value="TreeGrafter"/>
</dbReference>
<dbReference type="GO" id="GO:0043024">
    <property type="term" value="F:ribosomal small subunit binding"/>
    <property type="evidence" value="ECO:0007669"/>
    <property type="project" value="TreeGrafter"/>
</dbReference>
<dbReference type="InterPro" id="IPR027417">
    <property type="entry name" value="P-loop_NTPase"/>
</dbReference>
<dbReference type="PANTHER" id="PTHR42698:SF1">
    <property type="entry name" value="GTPASE ERA, MITOCHONDRIAL"/>
    <property type="match status" value="1"/>
</dbReference>
<feature type="region of interest" description="Disordered" evidence="1">
    <location>
        <begin position="1"/>
        <end position="23"/>
    </location>
</feature>
<dbReference type="InterPro" id="IPR005662">
    <property type="entry name" value="GTPase_Era-like"/>
</dbReference>
<dbReference type="AlphaFoldDB" id="A0A552WQI3"/>
<dbReference type="GO" id="GO:0005525">
    <property type="term" value="F:GTP binding"/>
    <property type="evidence" value="ECO:0007669"/>
    <property type="project" value="InterPro"/>
</dbReference>
<sequence length="527" mass="54085">MTAQSDVIDEVIDDRRDDPRPAPLTDLRAVVERLSFPLDLEATEMRALRDRVLNQLDTRLLPRLRGSVPAIVVLGGSTGAGKSTLLNTIVGAEVSEAGVLRPTTRRPVLAVHPDDAAALEAHPLTALADVVAHDGVPTGLVLLDAPDLDSVLADNCTLSAQLLEAADLWVFVTTAARYGDAIPWATLRDADERGISVAVVLNRVPTAARAAVRADLLARLDGAGLGSAPLFLITDAGPHEGPLDAARAGDLDAFLRLLARREQAAGAVRRTTRGTGGALRAALGALAEGADAQVAAVTTLRTRTSEAIAKSAAAIGTALRDGQAAAGTPTAQWEAATHGGPLTPLVGAGRIRAGWRGRALADRNAAAQRLADAATAQAELLLADALRAVPAALTRDWPTHGARALATATALPSADGLAREVVTAWRAAVVTEVTPLAPRAHATLGLSGLAALVQAAGLGLPGASPAVTRLLGEEEAGVLDRTRADILTRAAAAVRGAAAPYLEALAGLHTIDGTRLRELATELGDLA</sequence>
<protein>
    <submittedName>
        <fullName evidence="2">ABC transporter</fullName>
    </submittedName>
</protein>
<dbReference type="SUPFAM" id="SSF52540">
    <property type="entry name" value="P-loop containing nucleoside triphosphate hydrolases"/>
    <property type="match status" value="1"/>
</dbReference>
<reference evidence="2 3" key="1">
    <citation type="submission" date="2019-07" db="EMBL/GenBank/DDBJ databases">
        <title>Georgenia wutianyii sp. nov. and Georgenia *** sp. nov. isolated from plateau pika (Ochotona curzoniae) in the Qinghai-Tibet plateau of China.</title>
        <authorList>
            <person name="Tian Z."/>
        </authorList>
    </citation>
    <scope>NUCLEOTIDE SEQUENCE [LARGE SCALE GENOMIC DNA]</scope>
    <source>
        <strain evidence="2 3">Z446</strain>
    </source>
</reference>
<keyword evidence="3" id="KW-1185">Reference proteome</keyword>
<name>A0A552WQI3_9MICO</name>
<comment type="caution">
    <text evidence="2">The sequence shown here is derived from an EMBL/GenBank/DDBJ whole genome shotgun (WGS) entry which is preliminary data.</text>
</comment>
<proteinExistence type="predicted"/>
<dbReference type="RefSeq" id="WP_143418693.1">
    <property type="nucleotide sequence ID" value="NZ_VJXR01000032.1"/>
</dbReference>
<dbReference type="PANTHER" id="PTHR42698">
    <property type="entry name" value="GTPASE ERA"/>
    <property type="match status" value="1"/>
</dbReference>
<dbReference type="GO" id="GO:0019843">
    <property type="term" value="F:rRNA binding"/>
    <property type="evidence" value="ECO:0007669"/>
    <property type="project" value="TreeGrafter"/>
</dbReference>
<gene>
    <name evidence="2" type="ORF">FJ693_11655</name>
</gene>
<organism evidence="2 3">
    <name type="scientific">Georgenia yuyongxinii</name>
    <dbReference type="NCBI Taxonomy" id="2589797"/>
    <lineage>
        <taxon>Bacteria</taxon>
        <taxon>Bacillati</taxon>
        <taxon>Actinomycetota</taxon>
        <taxon>Actinomycetes</taxon>
        <taxon>Micrococcales</taxon>
        <taxon>Bogoriellaceae</taxon>
        <taxon>Georgenia</taxon>
    </lineage>
</organism>
<evidence type="ECO:0000313" key="2">
    <source>
        <dbReference type="EMBL" id="TRW44957.1"/>
    </source>
</evidence>
<evidence type="ECO:0000313" key="3">
    <source>
        <dbReference type="Proteomes" id="UP000318693"/>
    </source>
</evidence>
<accession>A0A552WQI3</accession>
<dbReference type="Gene3D" id="3.40.50.300">
    <property type="entry name" value="P-loop containing nucleotide triphosphate hydrolases"/>
    <property type="match status" value="1"/>
</dbReference>
<evidence type="ECO:0000256" key="1">
    <source>
        <dbReference type="SAM" id="MobiDB-lite"/>
    </source>
</evidence>
<dbReference type="EMBL" id="VJXR01000032">
    <property type="protein sequence ID" value="TRW44957.1"/>
    <property type="molecule type" value="Genomic_DNA"/>
</dbReference>
<dbReference type="CDD" id="cd00882">
    <property type="entry name" value="Ras_like_GTPase"/>
    <property type="match status" value="1"/>
</dbReference>
<dbReference type="GO" id="GO:0000028">
    <property type="term" value="P:ribosomal small subunit assembly"/>
    <property type="evidence" value="ECO:0007669"/>
    <property type="project" value="TreeGrafter"/>
</dbReference>